<protein>
    <submittedName>
        <fullName evidence="3">Uncharacterized protein</fullName>
    </submittedName>
</protein>
<feature type="compositionally biased region" description="Polar residues" evidence="1">
    <location>
        <begin position="224"/>
        <end position="233"/>
    </location>
</feature>
<feature type="compositionally biased region" description="Pro residues" evidence="1">
    <location>
        <begin position="121"/>
        <end position="139"/>
    </location>
</feature>
<comment type="caution">
    <text evidence="3">The sequence shown here is derived from an EMBL/GenBank/DDBJ whole genome shotgun (WGS) entry which is preliminary data.</text>
</comment>
<feature type="region of interest" description="Disordered" evidence="1">
    <location>
        <begin position="95"/>
        <end position="233"/>
    </location>
</feature>
<evidence type="ECO:0000256" key="2">
    <source>
        <dbReference type="SAM" id="SignalP"/>
    </source>
</evidence>
<organism evidence="3 4">
    <name type="scientific">Nonomuraea rhodomycinica</name>
    <dbReference type="NCBI Taxonomy" id="1712872"/>
    <lineage>
        <taxon>Bacteria</taxon>
        <taxon>Bacillati</taxon>
        <taxon>Actinomycetota</taxon>
        <taxon>Actinomycetes</taxon>
        <taxon>Streptosporangiales</taxon>
        <taxon>Streptosporangiaceae</taxon>
        <taxon>Nonomuraea</taxon>
    </lineage>
</organism>
<evidence type="ECO:0000256" key="1">
    <source>
        <dbReference type="SAM" id="MobiDB-lite"/>
    </source>
</evidence>
<feature type="signal peptide" evidence="2">
    <location>
        <begin position="1"/>
        <end position="24"/>
    </location>
</feature>
<proteinExistence type="predicted"/>
<feature type="compositionally biased region" description="Low complexity" evidence="1">
    <location>
        <begin position="21"/>
        <end position="36"/>
    </location>
</feature>
<feature type="compositionally biased region" description="Low complexity" evidence="1">
    <location>
        <begin position="140"/>
        <end position="149"/>
    </location>
</feature>
<reference evidence="3 4" key="1">
    <citation type="submission" date="2020-06" db="EMBL/GenBank/DDBJ databases">
        <authorList>
            <person name="Chanama M."/>
        </authorList>
    </citation>
    <scope>NUCLEOTIDE SEQUENCE [LARGE SCALE GENOMIC DNA]</scope>
    <source>
        <strain evidence="3 4">TBRC6557</strain>
    </source>
</reference>
<name>A0A7Y6IPW3_9ACTN</name>
<dbReference type="Proteomes" id="UP000546126">
    <property type="component" value="Unassembled WGS sequence"/>
</dbReference>
<sequence>MTRRLVLVSLAAGALTVPAPASSAATSLPPASTATSHGASVNPAASGLAAAARAAAPAIREIVVRPASPVVGPGDSVRMVIDVVAKDVKYRNGVSVKVEPGKPPQGAVSATDPSTGAAPAPAAPAPAAPAPRPAVPAPGAPAQAPPAVATDDRGVPVVPVGHAVRPPGRPLIPVRDHQPALAASARDHAASVPSGAARLAAPQRDHRRRADPRDSDKGRGRRGQSVSWQPTPSWMSFNGDWQTWRFLPDKGLTRYYPAGTWTITATAVGADGATTTKYSTFQLRRETKLDGVRVTPAPDGSAVRFAGSLRRLGPKGVADFAPFSEQPVDILWRPDDGSTWEEVAEVTTSANGAFAKDVAGRAGGSWRVRYEGTPRYAPILSRIHQLAD</sequence>
<gene>
    <name evidence="3" type="ORF">HT134_16340</name>
</gene>
<dbReference type="EMBL" id="JABWGO010000003">
    <property type="protein sequence ID" value="NUW41693.1"/>
    <property type="molecule type" value="Genomic_DNA"/>
</dbReference>
<keyword evidence="2" id="KW-0732">Signal</keyword>
<feature type="region of interest" description="Disordered" evidence="1">
    <location>
        <begin position="21"/>
        <end position="41"/>
    </location>
</feature>
<keyword evidence="4" id="KW-1185">Reference proteome</keyword>
<accession>A0A7Y6IPW3</accession>
<evidence type="ECO:0000313" key="4">
    <source>
        <dbReference type="Proteomes" id="UP000546126"/>
    </source>
</evidence>
<evidence type="ECO:0000313" key="3">
    <source>
        <dbReference type="EMBL" id="NUW41693.1"/>
    </source>
</evidence>
<dbReference type="AlphaFoldDB" id="A0A7Y6IPW3"/>
<feature type="chain" id="PRO_5030996629" evidence="2">
    <location>
        <begin position="25"/>
        <end position="388"/>
    </location>
</feature>
<dbReference type="RefSeq" id="WP_175601247.1">
    <property type="nucleotide sequence ID" value="NZ_JABWGO010000003.1"/>
</dbReference>